<dbReference type="GO" id="GO:0016765">
    <property type="term" value="F:transferase activity, transferring alkyl or aryl (other than methyl) groups"/>
    <property type="evidence" value="ECO:0007669"/>
    <property type="project" value="InterPro"/>
</dbReference>
<evidence type="ECO:0000256" key="5">
    <source>
        <dbReference type="SAM" id="Phobius"/>
    </source>
</evidence>
<evidence type="ECO:0008006" key="8">
    <source>
        <dbReference type="Google" id="ProtNLM"/>
    </source>
</evidence>
<dbReference type="InterPro" id="IPR000537">
    <property type="entry name" value="UbiA_prenyltransferase"/>
</dbReference>
<reference evidence="6 7" key="1">
    <citation type="submission" date="2019-01" db="EMBL/GenBank/DDBJ databases">
        <title>Egibacter rhizosphaerae EGI 80759T.</title>
        <authorList>
            <person name="Chen D.-D."/>
            <person name="Tian Y."/>
            <person name="Jiao J.-Y."/>
            <person name="Zhang X.-T."/>
            <person name="Zhang Y.-G."/>
            <person name="Zhang Y."/>
            <person name="Xiao M."/>
            <person name="Shu W.-S."/>
            <person name="Li W.-J."/>
        </authorList>
    </citation>
    <scope>NUCLEOTIDE SEQUENCE [LARGE SCALE GENOMIC DNA]</scope>
    <source>
        <strain evidence="6 7">EGI 80759</strain>
    </source>
</reference>
<comment type="subcellular location">
    <subcellularLocation>
        <location evidence="1">Membrane</location>
        <topology evidence="1">Multi-pass membrane protein</topology>
    </subcellularLocation>
</comment>
<keyword evidence="7" id="KW-1185">Reference proteome</keyword>
<evidence type="ECO:0000256" key="2">
    <source>
        <dbReference type="ARBA" id="ARBA00022692"/>
    </source>
</evidence>
<dbReference type="Gene3D" id="1.10.357.140">
    <property type="entry name" value="UbiA prenyltransferase"/>
    <property type="match status" value="1"/>
</dbReference>
<feature type="transmembrane region" description="Helical" evidence="5">
    <location>
        <begin position="260"/>
        <end position="281"/>
    </location>
</feature>
<sequence length="282" mass="27427">MAPARPPRRRAIAFAHATHLAPTLVVTTLTLLLALAVGHGARAALVAAAVLAGQACIGWTNDAVDAERDRAAGRDEKPIVAGDASRLGIGIGAATAGAAAVAMSLPLGGPAAAAHLTGVAAGLAYNLWFKGSPASPVPYALAFALVPGALVLLALEPPVPPPPWLLAAGALMGTGAHFLNALPDLADDRARGVYGLPQRLGTGPTLGVGAGALAAGAVVAAVGPVDLPLAVRVGLPAFALAALGAAAVSARAGRTRHAFLAAQLVALAAVGAIVISGASLAD</sequence>
<evidence type="ECO:0000256" key="3">
    <source>
        <dbReference type="ARBA" id="ARBA00022989"/>
    </source>
</evidence>
<feature type="transmembrane region" description="Helical" evidence="5">
    <location>
        <begin position="203"/>
        <end position="223"/>
    </location>
</feature>
<dbReference type="RefSeq" id="WP_131156482.1">
    <property type="nucleotide sequence ID" value="NZ_CP036402.1"/>
</dbReference>
<gene>
    <name evidence="6" type="ORF">ER308_19230</name>
</gene>
<evidence type="ECO:0000256" key="4">
    <source>
        <dbReference type="ARBA" id="ARBA00023136"/>
    </source>
</evidence>
<dbReference type="Proteomes" id="UP000291469">
    <property type="component" value="Chromosome"/>
</dbReference>
<organism evidence="6 7">
    <name type="scientific">Egibacter rhizosphaerae</name>
    <dbReference type="NCBI Taxonomy" id="1670831"/>
    <lineage>
        <taxon>Bacteria</taxon>
        <taxon>Bacillati</taxon>
        <taxon>Actinomycetota</taxon>
        <taxon>Nitriliruptoria</taxon>
        <taxon>Egibacterales</taxon>
        <taxon>Egibacteraceae</taxon>
        <taxon>Egibacter</taxon>
    </lineage>
</organism>
<evidence type="ECO:0000256" key="1">
    <source>
        <dbReference type="ARBA" id="ARBA00004141"/>
    </source>
</evidence>
<dbReference type="Pfam" id="PF01040">
    <property type="entry name" value="UbiA"/>
    <property type="match status" value="1"/>
</dbReference>
<feature type="transmembrane region" description="Helical" evidence="5">
    <location>
        <begin position="12"/>
        <end position="37"/>
    </location>
</feature>
<dbReference type="KEGG" id="erz:ER308_19230"/>
<dbReference type="AlphaFoldDB" id="A0A411YJY2"/>
<keyword evidence="2 5" id="KW-0812">Transmembrane</keyword>
<keyword evidence="3 5" id="KW-1133">Transmembrane helix</keyword>
<keyword evidence="4 5" id="KW-0472">Membrane</keyword>
<dbReference type="InterPro" id="IPR044878">
    <property type="entry name" value="UbiA_sf"/>
</dbReference>
<feature type="transmembrane region" description="Helical" evidence="5">
    <location>
        <begin position="111"/>
        <end position="129"/>
    </location>
</feature>
<feature type="transmembrane region" description="Helical" evidence="5">
    <location>
        <begin position="161"/>
        <end position="182"/>
    </location>
</feature>
<dbReference type="GO" id="GO:0016020">
    <property type="term" value="C:membrane"/>
    <property type="evidence" value="ECO:0007669"/>
    <property type="project" value="UniProtKB-SubCell"/>
</dbReference>
<feature type="transmembrane region" description="Helical" evidence="5">
    <location>
        <begin position="136"/>
        <end position="155"/>
    </location>
</feature>
<dbReference type="Gene3D" id="1.20.120.1780">
    <property type="entry name" value="UbiA prenyltransferase"/>
    <property type="match status" value="1"/>
</dbReference>
<dbReference type="EMBL" id="CP036402">
    <property type="protein sequence ID" value="QBI21490.1"/>
    <property type="molecule type" value="Genomic_DNA"/>
</dbReference>
<accession>A0A411YJY2</accession>
<evidence type="ECO:0000313" key="7">
    <source>
        <dbReference type="Proteomes" id="UP000291469"/>
    </source>
</evidence>
<evidence type="ECO:0000313" key="6">
    <source>
        <dbReference type="EMBL" id="QBI21490.1"/>
    </source>
</evidence>
<protein>
    <recommendedName>
        <fullName evidence="8">Ubiquinone biosynthesis protein UbiA</fullName>
    </recommendedName>
</protein>
<feature type="transmembrane region" description="Helical" evidence="5">
    <location>
        <begin position="229"/>
        <end position="248"/>
    </location>
</feature>
<dbReference type="OrthoDB" id="3212588at2"/>
<proteinExistence type="predicted"/>
<name>A0A411YJY2_9ACTN</name>